<protein>
    <submittedName>
        <fullName evidence="7">Transcription initiation factor TFIID subunit 7</fullName>
    </submittedName>
</protein>
<dbReference type="GO" id="GO:0003743">
    <property type="term" value="F:translation initiation factor activity"/>
    <property type="evidence" value="ECO:0007669"/>
    <property type="project" value="UniProtKB-KW"/>
</dbReference>
<evidence type="ECO:0000256" key="5">
    <source>
        <dbReference type="ARBA" id="ARBA00023242"/>
    </source>
</evidence>
<accession>A0A371HEJ7</accession>
<keyword evidence="8" id="KW-1185">Reference proteome</keyword>
<dbReference type="InterPro" id="IPR006751">
    <property type="entry name" value="TAFII55_prot_cons_reg"/>
</dbReference>
<evidence type="ECO:0000256" key="1">
    <source>
        <dbReference type="ARBA" id="ARBA00004123"/>
    </source>
</evidence>
<dbReference type="PANTHER" id="PTHR12228:SF0">
    <property type="entry name" value="TATA-BOX BINDING PROTEIN ASSOCIATED FACTOR 7"/>
    <property type="match status" value="1"/>
</dbReference>
<gene>
    <name evidence="7" type="primary">TAF7</name>
    <name evidence="7" type="ORF">CR513_15484</name>
</gene>
<dbReference type="CDD" id="cd08047">
    <property type="entry name" value="TAF7"/>
    <property type="match status" value="1"/>
</dbReference>
<evidence type="ECO:0000259" key="6">
    <source>
        <dbReference type="SMART" id="SM01370"/>
    </source>
</evidence>
<dbReference type="AlphaFoldDB" id="A0A371HEJ7"/>
<evidence type="ECO:0000256" key="4">
    <source>
        <dbReference type="ARBA" id="ARBA00023163"/>
    </source>
</evidence>
<dbReference type="OrthoDB" id="153872at2759"/>
<dbReference type="InterPro" id="IPR037817">
    <property type="entry name" value="TAF7"/>
</dbReference>
<comment type="caution">
    <text evidence="7">The sequence shown here is derived from an EMBL/GenBank/DDBJ whole genome shotgun (WGS) entry which is preliminary data.</text>
</comment>
<dbReference type="GO" id="GO:0016251">
    <property type="term" value="F:RNA polymerase II general transcription initiation factor activity"/>
    <property type="evidence" value="ECO:0007669"/>
    <property type="project" value="TreeGrafter"/>
</dbReference>
<evidence type="ECO:0000256" key="3">
    <source>
        <dbReference type="ARBA" id="ARBA00023015"/>
    </source>
</evidence>
<feature type="non-terminal residue" evidence="7">
    <location>
        <position position="1"/>
    </location>
</feature>
<keyword evidence="3" id="KW-0805">Transcription regulation</keyword>
<feature type="domain" description="TAFII55 protein conserved region" evidence="6">
    <location>
        <begin position="69"/>
        <end position="214"/>
    </location>
</feature>
<sequence>MFGCCEPDGNCKRREIRCPNVFCLNAPQTGPKWALFRVILFTQSELAPGIDATLKREMRMKQLQLVAVMDEQFILRVPPNVAERIERLLNESNPSSSEDKSLDLTFSEDGRSGTFMIGNETFPASLLDLPCVVESYKTYDDNSLIKSADIGQMIMVRESGDAAPDVIEYRHGLTPPMRDARKRRFRREPDLNPELVSRVEKDLLKIMAGGTADNLDILTSLFVSYNNLVKISILKYKSLILP</sequence>
<reference evidence="7" key="1">
    <citation type="submission" date="2018-05" db="EMBL/GenBank/DDBJ databases">
        <title>Draft genome of Mucuna pruriens seed.</title>
        <authorList>
            <person name="Nnadi N.E."/>
            <person name="Vos R."/>
            <person name="Hasami M.H."/>
            <person name="Devisetty U.K."/>
            <person name="Aguiy J.C."/>
        </authorList>
    </citation>
    <scope>NUCLEOTIDE SEQUENCE [LARGE SCALE GENOMIC DNA]</scope>
    <source>
        <strain evidence="7">JCA_2017</strain>
    </source>
</reference>
<dbReference type="EMBL" id="QJKJ01002812">
    <property type="protein sequence ID" value="RDY01220.1"/>
    <property type="molecule type" value="Genomic_DNA"/>
</dbReference>
<comment type="subcellular location">
    <subcellularLocation>
        <location evidence="1">Nucleus</location>
    </subcellularLocation>
</comment>
<keyword evidence="4" id="KW-0804">Transcription</keyword>
<dbReference type="STRING" id="157652.A0A371HEJ7"/>
<dbReference type="GO" id="GO:0005669">
    <property type="term" value="C:transcription factor TFIID complex"/>
    <property type="evidence" value="ECO:0007669"/>
    <property type="project" value="InterPro"/>
</dbReference>
<dbReference type="PANTHER" id="PTHR12228">
    <property type="entry name" value="TRANSCRIPTION INITIATION FACTOR TFIID 55 KD SUBUNIT-RELATED"/>
    <property type="match status" value="1"/>
</dbReference>
<dbReference type="Proteomes" id="UP000257109">
    <property type="component" value="Unassembled WGS sequence"/>
</dbReference>
<dbReference type="GO" id="GO:0051123">
    <property type="term" value="P:RNA polymerase II preinitiation complex assembly"/>
    <property type="evidence" value="ECO:0007669"/>
    <property type="project" value="TreeGrafter"/>
</dbReference>
<proteinExistence type="inferred from homology"/>
<evidence type="ECO:0000256" key="2">
    <source>
        <dbReference type="ARBA" id="ARBA00009368"/>
    </source>
</evidence>
<organism evidence="7 8">
    <name type="scientific">Mucuna pruriens</name>
    <name type="common">Velvet bean</name>
    <name type="synonym">Dolichos pruriens</name>
    <dbReference type="NCBI Taxonomy" id="157652"/>
    <lineage>
        <taxon>Eukaryota</taxon>
        <taxon>Viridiplantae</taxon>
        <taxon>Streptophyta</taxon>
        <taxon>Embryophyta</taxon>
        <taxon>Tracheophyta</taxon>
        <taxon>Spermatophyta</taxon>
        <taxon>Magnoliopsida</taxon>
        <taxon>eudicotyledons</taxon>
        <taxon>Gunneridae</taxon>
        <taxon>Pentapetalae</taxon>
        <taxon>rosids</taxon>
        <taxon>fabids</taxon>
        <taxon>Fabales</taxon>
        <taxon>Fabaceae</taxon>
        <taxon>Papilionoideae</taxon>
        <taxon>50 kb inversion clade</taxon>
        <taxon>NPAAA clade</taxon>
        <taxon>indigoferoid/millettioid clade</taxon>
        <taxon>Phaseoleae</taxon>
        <taxon>Mucuna</taxon>
    </lineage>
</organism>
<evidence type="ECO:0000313" key="7">
    <source>
        <dbReference type="EMBL" id="RDY01220.1"/>
    </source>
</evidence>
<dbReference type="Pfam" id="PF04658">
    <property type="entry name" value="TAFII55_N"/>
    <property type="match status" value="1"/>
</dbReference>
<name>A0A371HEJ7_MUCPR</name>
<keyword evidence="5" id="KW-0539">Nucleus</keyword>
<dbReference type="SMART" id="SM01370">
    <property type="entry name" value="TAFII55_N"/>
    <property type="match status" value="1"/>
</dbReference>
<evidence type="ECO:0000313" key="8">
    <source>
        <dbReference type="Proteomes" id="UP000257109"/>
    </source>
</evidence>
<comment type="similarity">
    <text evidence="2">Belongs to the TAF7 family.</text>
</comment>